<accession>A0A1Q9DDW2</accession>
<feature type="compositionally biased region" description="Basic and acidic residues" evidence="1">
    <location>
        <begin position="142"/>
        <end position="152"/>
    </location>
</feature>
<feature type="compositionally biased region" description="Acidic residues" evidence="1">
    <location>
        <begin position="161"/>
        <end position="173"/>
    </location>
</feature>
<evidence type="ECO:0000256" key="1">
    <source>
        <dbReference type="SAM" id="MobiDB-lite"/>
    </source>
</evidence>
<dbReference type="OrthoDB" id="406620at2759"/>
<feature type="region of interest" description="Disordered" evidence="1">
    <location>
        <begin position="142"/>
        <end position="173"/>
    </location>
</feature>
<protein>
    <submittedName>
        <fullName evidence="2">Uncharacterized protein</fullName>
    </submittedName>
</protein>
<reference evidence="2 3" key="1">
    <citation type="submission" date="2016-02" db="EMBL/GenBank/DDBJ databases">
        <title>Genome analysis of coral dinoflagellate symbionts highlights evolutionary adaptations to a symbiotic lifestyle.</title>
        <authorList>
            <person name="Aranda M."/>
            <person name="Li Y."/>
            <person name="Liew Y.J."/>
            <person name="Baumgarten S."/>
            <person name="Simakov O."/>
            <person name="Wilson M."/>
            <person name="Piel J."/>
            <person name="Ashoor H."/>
            <person name="Bougouffa S."/>
            <person name="Bajic V.B."/>
            <person name="Ryu T."/>
            <person name="Ravasi T."/>
            <person name="Bayer T."/>
            <person name="Micklem G."/>
            <person name="Kim H."/>
            <person name="Bhak J."/>
            <person name="Lajeunesse T.C."/>
            <person name="Voolstra C.R."/>
        </authorList>
    </citation>
    <scope>NUCLEOTIDE SEQUENCE [LARGE SCALE GENOMIC DNA]</scope>
    <source>
        <strain evidence="2 3">CCMP2467</strain>
    </source>
</reference>
<gene>
    <name evidence="2" type="ORF">AK812_SmicGene24688</name>
</gene>
<comment type="caution">
    <text evidence="2">The sequence shown here is derived from an EMBL/GenBank/DDBJ whole genome shotgun (WGS) entry which is preliminary data.</text>
</comment>
<dbReference type="Proteomes" id="UP000186817">
    <property type="component" value="Unassembled WGS sequence"/>
</dbReference>
<evidence type="ECO:0000313" key="2">
    <source>
        <dbReference type="EMBL" id="OLP93404.1"/>
    </source>
</evidence>
<sequence length="472" mass="53096">MFHSACRDRRPKASQPSPRKTEKAVPGRFAPNCGEGTISVGRSLGLAHGFCGRGVQCGLASDPVAARVRECGWLELFLDDEVCYDDARDRVVSGLLHGWVSDCEMIRGEEVTPLKELPEFGRLKAGARIRLQLPSLCWHDKPMAEPSEKPGSDEGSTAVPETEEDTQTDGDVEIVEGLRVRRVGDWLELAARTLDEYAEDLKILTPKLADGTFAEHKLRWGENKWASELFEINAGTGKLFQRKGRRSVNPEQARVRVRLSLVPQPPGGCSVALLRRDLGECSVSLVFVLLRGGLAPGGRWERSEPCDPGSAVAEALHHPGPGSMLTEQCWEIVISFLYPISFLRQPVPLFDSLAIWDAMADAHFYHHQLFEDEEPVEAPSPLFREAWDRYLEEDGGGDPYLVDYINHLIEKQEQSHKFERQLLYAVSFESFVYRIEPDELEECLVDQVRYHFGLKPLVMMEHHHDDPEDSES</sequence>
<name>A0A1Q9DDW2_SYMMI</name>
<dbReference type="AlphaFoldDB" id="A0A1Q9DDW2"/>
<feature type="region of interest" description="Disordered" evidence="1">
    <location>
        <begin position="1"/>
        <end position="26"/>
    </location>
</feature>
<dbReference type="EMBL" id="LSRX01000582">
    <property type="protein sequence ID" value="OLP93404.1"/>
    <property type="molecule type" value="Genomic_DNA"/>
</dbReference>
<keyword evidence="3" id="KW-1185">Reference proteome</keyword>
<proteinExistence type="predicted"/>
<organism evidence="2 3">
    <name type="scientific">Symbiodinium microadriaticum</name>
    <name type="common">Dinoflagellate</name>
    <name type="synonym">Zooxanthella microadriatica</name>
    <dbReference type="NCBI Taxonomy" id="2951"/>
    <lineage>
        <taxon>Eukaryota</taxon>
        <taxon>Sar</taxon>
        <taxon>Alveolata</taxon>
        <taxon>Dinophyceae</taxon>
        <taxon>Suessiales</taxon>
        <taxon>Symbiodiniaceae</taxon>
        <taxon>Symbiodinium</taxon>
    </lineage>
</organism>
<evidence type="ECO:0000313" key="3">
    <source>
        <dbReference type="Proteomes" id="UP000186817"/>
    </source>
</evidence>